<proteinExistence type="inferred from homology"/>
<dbReference type="SUPFAM" id="SSF56672">
    <property type="entry name" value="DNA/RNA polymerases"/>
    <property type="match status" value="1"/>
</dbReference>
<keyword evidence="11" id="KW-0812">Transmembrane</keyword>
<feature type="transmembrane region" description="Helical" evidence="11">
    <location>
        <begin position="620"/>
        <end position="637"/>
    </location>
</feature>
<dbReference type="PRINTS" id="PR00866">
    <property type="entry name" value="RNADNAPOLMS"/>
</dbReference>
<dbReference type="InterPro" id="IPR000123">
    <property type="entry name" value="Reverse_transcriptase_msDNA"/>
</dbReference>
<sequence>MTANSTSSAKPLSQMTRDELYAHVSAQGKDLVVLREMQRLGYWPQQQDIPAPEQALLEREQVLTKRLRDMQSELAQISDPEKALRMLQRERMQAAREQREQTKRQHAQRRFEKAHAVWQRRQTDIDYIGDNLSAGLLQRTSDTQRLQRHGLPEIHDAAGLAAFLGISLHELRFLSFQRRVSRYSHYQYFSLKKKTGGLREIAAPMPRIKRVQYRILDALLQKVPVHDAAHGFVYGKSVLSNAQPHTGKAVVINLDVKDFFPSVGWRRVKGIFRQLGYSEQVATLLSMLCTELPVSPVDIDGQRWLVARADRRLPQGAPTSPALTNLLCFGMDQRLQKLAQRLGFQYSRYADDLTFSAADPKAPVGKLLWRVQQRMTAEGFTLHPEKQRVMRAHQRQEVTGIVVNQHPALNRETLHRFRALLNKLEKHGPAGLHWNGNSDVLRAAEGFARYLMMVQPSKGAPALQRIHRMKQQWGAAAAGTANVLWRKIAADGGVPPRSEGQAWWSAALPPEPVPELTDLQRREQRRQPAGTEKISEPVSQSRSGTDYDAGSPDAAPAQVFPENAEQTSMNLSKLPPSVSAGTMLTDLIAGLVLSILLKGALPLMMSLLSLYASFRWKRSFRPLLALAFVLLWLWHLSR</sequence>
<evidence type="ECO:0000256" key="2">
    <source>
        <dbReference type="ARBA" id="ARBA00022679"/>
    </source>
</evidence>
<keyword evidence="11" id="KW-0472">Membrane</keyword>
<keyword evidence="2" id="KW-0808">Transferase</keyword>
<feature type="domain" description="Reverse transcriptase" evidence="12">
    <location>
        <begin position="172"/>
        <end position="403"/>
    </location>
</feature>
<dbReference type="EMBL" id="BMYU01000002">
    <property type="protein sequence ID" value="GGX35317.1"/>
    <property type="molecule type" value="Genomic_DNA"/>
</dbReference>
<keyword evidence="5" id="KW-0460">Magnesium</keyword>
<evidence type="ECO:0000256" key="8">
    <source>
        <dbReference type="ARBA" id="ARBA00034120"/>
    </source>
</evidence>
<dbReference type="PROSITE" id="PS50878">
    <property type="entry name" value="RT_POL"/>
    <property type="match status" value="1"/>
</dbReference>
<organism evidence="13 14">
    <name type="scientific">Undibacterium squillarum</name>
    <dbReference type="NCBI Taxonomy" id="1131567"/>
    <lineage>
        <taxon>Bacteria</taxon>
        <taxon>Pseudomonadati</taxon>
        <taxon>Pseudomonadota</taxon>
        <taxon>Betaproteobacteria</taxon>
        <taxon>Burkholderiales</taxon>
        <taxon>Oxalobacteraceae</taxon>
        <taxon>Undibacterium</taxon>
    </lineage>
</organism>
<evidence type="ECO:0000256" key="9">
    <source>
        <dbReference type="ARBA" id="ARBA00048173"/>
    </source>
</evidence>
<comment type="similarity">
    <text evidence="8">Belongs to the bacterial reverse transcriptase family.</text>
</comment>
<evidence type="ECO:0000256" key="4">
    <source>
        <dbReference type="ARBA" id="ARBA00022723"/>
    </source>
</evidence>
<keyword evidence="4" id="KW-0479">Metal-binding</keyword>
<dbReference type="InterPro" id="IPR043502">
    <property type="entry name" value="DNA/RNA_pol_sf"/>
</dbReference>
<evidence type="ECO:0000256" key="6">
    <source>
        <dbReference type="ARBA" id="ARBA00022918"/>
    </source>
</evidence>
<keyword evidence="7" id="KW-0051">Antiviral defense</keyword>
<evidence type="ECO:0000256" key="1">
    <source>
        <dbReference type="ARBA" id="ARBA00012493"/>
    </source>
</evidence>
<dbReference type="EC" id="2.7.7.49" evidence="1"/>
<evidence type="ECO:0000256" key="10">
    <source>
        <dbReference type="SAM" id="MobiDB-lite"/>
    </source>
</evidence>
<evidence type="ECO:0000256" key="3">
    <source>
        <dbReference type="ARBA" id="ARBA00022695"/>
    </source>
</evidence>
<dbReference type="PANTHER" id="PTHR34047:SF7">
    <property type="entry name" value="RNA-DIRECTED DNA POLYMERASE"/>
    <property type="match status" value="1"/>
</dbReference>
<accession>A0ABQ2XW13</accession>
<dbReference type="Pfam" id="PF00078">
    <property type="entry name" value="RVT_1"/>
    <property type="match status" value="1"/>
</dbReference>
<feature type="transmembrane region" description="Helical" evidence="11">
    <location>
        <begin position="587"/>
        <end position="608"/>
    </location>
</feature>
<keyword evidence="14" id="KW-1185">Reference proteome</keyword>
<dbReference type="RefSeq" id="WP_189356038.1">
    <property type="nucleotide sequence ID" value="NZ_BMYU01000002.1"/>
</dbReference>
<evidence type="ECO:0000256" key="11">
    <source>
        <dbReference type="SAM" id="Phobius"/>
    </source>
</evidence>
<evidence type="ECO:0000259" key="12">
    <source>
        <dbReference type="PROSITE" id="PS50878"/>
    </source>
</evidence>
<evidence type="ECO:0000256" key="7">
    <source>
        <dbReference type="ARBA" id="ARBA00023118"/>
    </source>
</evidence>
<protein>
    <recommendedName>
        <fullName evidence="1">RNA-directed DNA polymerase</fullName>
        <ecNumber evidence="1">2.7.7.49</ecNumber>
    </recommendedName>
</protein>
<evidence type="ECO:0000256" key="5">
    <source>
        <dbReference type="ARBA" id="ARBA00022842"/>
    </source>
</evidence>
<comment type="caution">
    <text evidence="13">The sequence shown here is derived from an EMBL/GenBank/DDBJ whole genome shotgun (WGS) entry which is preliminary data.</text>
</comment>
<dbReference type="PANTHER" id="PTHR34047">
    <property type="entry name" value="NUCLEAR INTRON MATURASE 1, MITOCHONDRIAL-RELATED"/>
    <property type="match status" value="1"/>
</dbReference>
<reference evidence="14" key="1">
    <citation type="journal article" date="2019" name="Int. J. Syst. Evol. Microbiol.">
        <title>The Global Catalogue of Microorganisms (GCM) 10K type strain sequencing project: providing services to taxonomists for standard genome sequencing and annotation.</title>
        <authorList>
            <consortium name="The Broad Institute Genomics Platform"/>
            <consortium name="The Broad Institute Genome Sequencing Center for Infectious Disease"/>
            <person name="Wu L."/>
            <person name="Ma J."/>
        </authorList>
    </citation>
    <scope>NUCLEOTIDE SEQUENCE [LARGE SCALE GENOMIC DNA]</scope>
    <source>
        <strain evidence="14">KCTC 23917</strain>
    </source>
</reference>
<gene>
    <name evidence="13" type="ORF">GCM10010946_10890</name>
</gene>
<evidence type="ECO:0000313" key="13">
    <source>
        <dbReference type="EMBL" id="GGX35317.1"/>
    </source>
</evidence>
<dbReference type="InterPro" id="IPR051083">
    <property type="entry name" value="GrpII_Intron_Splice-Mob/Def"/>
</dbReference>
<comment type="catalytic activity">
    <reaction evidence="9">
        <text>DNA(n) + a 2'-deoxyribonucleoside 5'-triphosphate = DNA(n+1) + diphosphate</text>
        <dbReference type="Rhea" id="RHEA:22508"/>
        <dbReference type="Rhea" id="RHEA-COMP:17339"/>
        <dbReference type="Rhea" id="RHEA-COMP:17340"/>
        <dbReference type="ChEBI" id="CHEBI:33019"/>
        <dbReference type="ChEBI" id="CHEBI:61560"/>
        <dbReference type="ChEBI" id="CHEBI:173112"/>
        <dbReference type="EC" id="2.7.7.49"/>
    </reaction>
</comment>
<dbReference type="InterPro" id="IPR000477">
    <property type="entry name" value="RT_dom"/>
</dbReference>
<dbReference type="Proteomes" id="UP000653343">
    <property type="component" value="Unassembled WGS sequence"/>
</dbReference>
<evidence type="ECO:0000313" key="14">
    <source>
        <dbReference type="Proteomes" id="UP000653343"/>
    </source>
</evidence>
<dbReference type="CDD" id="cd03487">
    <property type="entry name" value="RT_Bac_retron_II"/>
    <property type="match status" value="1"/>
</dbReference>
<feature type="region of interest" description="Disordered" evidence="10">
    <location>
        <begin position="494"/>
        <end position="557"/>
    </location>
</feature>
<keyword evidence="11" id="KW-1133">Transmembrane helix</keyword>
<keyword evidence="6" id="KW-0695">RNA-directed DNA polymerase</keyword>
<name>A0ABQ2XW13_9BURK</name>
<keyword evidence="3" id="KW-0548">Nucleotidyltransferase</keyword>